<evidence type="ECO:0000313" key="3">
    <source>
        <dbReference type="Proteomes" id="UP000237271"/>
    </source>
</evidence>
<feature type="region of interest" description="Disordered" evidence="1">
    <location>
        <begin position="14"/>
        <end position="109"/>
    </location>
</feature>
<feature type="compositionally biased region" description="Basic and acidic residues" evidence="1">
    <location>
        <begin position="32"/>
        <end position="43"/>
    </location>
</feature>
<evidence type="ECO:0000256" key="1">
    <source>
        <dbReference type="SAM" id="MobiDB-lite"/>
    </source>
</evidence>
<sequence>MFGAGEEELMTFGRRTGLLDLSGVPLASRLSSDPRERSERPEPVPEPAVVEPVPADAESSESSGELVRRPTQDETEQREDNNVAITSDTDYDVRVQQSNAERSMAKTVTDADHARRLVPVDAFGGEYFLDAMRDETLHDDADVDDVDILKTPYDSASESEADEDGY</sequence>
<protein>
    <submittedName>
        <fullName evidence="2">PTS fructose transporter subunit IIA</fullName>
    </submittedName>
</protein>
<reference evidence="2 3" key="1">
    <citation type="journal article" date="2017" name="Genome Biol. Evol.">
        <title>Phytophthora megakarya and P. palmivora, closely related causal agents of cacao black pod rot, underwent increases in genome sizes and gene numbers by different mechanisms.</title>
        <authorList>
            <person name="Ali S.S."/>
            <person name="Shao J."/>
            <person name="Lary D.J."/>
            <person name="Kronmiller B."/>
            <person name="Shen D."/>
            <person name="Strem M.D."/>
            <person name="Amoako-Attah I."/>
            <person name="Akrofi A.Y."/>
            <person name="Begoude B.A."/>
            <person name="Ten Hoopen G.M."/>
            <person name="Coulibaly K."/>
            <person name="Kebe B.I."/>
            <person name="Melnick R.L."/>
            <person name="Guiltinan M.J."/>
            <person name="Tyler B.M."/>
            <person name="Meinhardt L.W."/>
            <person name="Bailey B.A."/>
        </authorList>
    </citation>
    <scope>NUCLEOTIDE SEQUENCE [LARGE SCALE GENOMIC DNA]</scope>
    <source>
        <strain evidence="3">sbr112.9</strain>
    </source>
</reference>
<comment type="caution">
    <text evidence="2">The sequence shown here is derived from an EMBL/GenBank/DDBJ whole genome shotgun (WGS) entry which is preliminary data.</text>
</comment>
<evidence type="ECO:0000313" key="2">
    <source>
        <dbReference type="EMBL" id="POM71871.1"/>
    </source>
</evidence>
<accession>A0A2P4Y242</accession>
<dbReference type="EMBL" id="NCKW01006397">
    <property type="protein sequence ID" value="POM71871.1"/>
    <property type="molecule type" value="Genomic_DNA"/>
</dbReference>
<organism evidence="2 3">
    <name type="scientific">Phytophthora palmivora</name>
    <dbReference type="NCBI Taxonomy" id="4796"/>
    <lineage>
        <taxon>Eukaryota</taxon>
        <taxon>Sar</taxon>
        <taxon>Stramenopiles</taxon>
        <taxon>Oomycota</taxon>
        <taxon>Peronosporomycetes</taxon>
        <taxon>Peronosporales</taxon>
        <taxon>Peronosporaceae</taxon>
        <taxon>Phytophthora</taxon>
    </lineage>
</organism>
<dbReference type="Proteomes" id="UP000237271">
    <property type="component" value="Unassembled WGS sequence"/>
</dbReference>
<proteinExistence type="predicted"/>
<dbReference type="AlphaFoldDB" id="A0A2P4Y242"/>
<name>A0A2P4Y242_9STRA</name>
<keyword evidence="3" id="KW-1185">Reference proteome</keyword>
<feature type="compositionally biased region" description="Low complexity" evidence="1">
    <location>
        <begin position="47"/>
        <end position="57"/>
    </location>
</feature>
<gene>
    <name evidence="2" type="ORF">PHPALM_11509</name>
</gene>